<feature type="transmembrane region" description="Helical" evidence="1">
    <location>
        <begin position="58"/>
        <end position="76"/>
    </location>
</feature>
<protein>
    <submittedName>
        <fullName evidence="2">Uncharacterized protein</fullName>
    </submittedName>
</protein>
<evidence type="ECO:0000256" key="1">
    <source>
        <dbReference type="SAM" id="Phobius"/>
    </source>
</evidence>
<keyword evidence="1" id="KW-1133">Transmembrane helix</keyword>
<keyword evidence="3" id="KW-1185">Reference proteome</keyword>
<feature type="transmembrane region" description="Helical" evidence="1">
    <location>
        <begin position="6"/>
        <end position="25"/>
    </location>
</feature>
<evidence type="ECO:0000313" key="3">
    <source>
        <dbReference type="Proteomes" id="UP000577362"/>
    </source>
</evidence>
<reference evidence="2 3" key="1">
    <citation type="submission" date="2020-08" db="EMBL/GenBank/DDBJ databases">
        <title>Genomic Encyclopedia of Type Strains, Phase IV (KMG-IV): sequencing the most valuable type-strain genomes for metagenomic binning, comparative biology and taxonomic classification.</title>
        <authorList>
            <person name="Goeker M."/>
        </authorList>
    </citation>
    <scope>NUCLEOTIDE SEQUENCE [LARGE SCALE GENOMIC DNA]</scope>
    <source>
        <strain evidence="2 3">DSM 103737</strain>
    </source>
</reference>
<dbReference type="RefSeq" id="WP_210289421.1">
    <property type="nucleotide sequence ID" value="NZ_JACIEN010000001.1"/>
</dbReference>
<sequence>MVWITWLGAALVMLGVLYSAHVAIFRGRMSNPHTTQAGVPTLEPKRSGIRVLGVRDNWPGLAMIVVGAAILLFGFLTHTPG</sequence>
<accession>A0A840BUM3</accession>
<name>A0A840BUM3_9HYPH</name>
<gene>
    <name evidence="2" type="ORF">GGR16_001696</name>
</gene>
<organism evidence="2 3">
    <name type="scientific">Chelatococcus caeni</name>
    <dbReference type="NCBI Taxonomy" id="1348468"/>
    <lineage>
        <taxon>Bacteria</taxon>
        <taxon>Pseudomonadati</taxon>
        <taxon>Pseudomonadota</taxon>
        <taxon>Alphaproteobacteria</taxon>
        <taxon>Hyphomicrobiales</taxon>
        <taxon>Chelatococcaceae</taxon>
        <taxon>Chelatococcus</taxon>
    </lineage>
</organism>
<evidence type="ECO:0000313" key="2">
    <source>
        <dbReference type="EMBL" id="MBB4016690.1"/>
    </source>
</evidence>
<keyword evidence="1" id="KW-0472">Membrane</keyword>
<dbReference type="EMBL" id="JACIEN010000001">
    <property type="protein sequence ID" value="MBB4016690.1"/>
    <property type="molecule type" value="Genomic_DNA"/>
</dbReference>
<keyword evidence="1" id="KW-0812">Transmembrane</keyword>
<proteinExistence type="predicted"/>
<dbReference type="Proteomes" id="UP000577362">
    <property type="component" value="Unassembled WGS sequence"/>
</dbReference>
<comment type="caution">
    <text evidence="2">The sequence shown here is derived from an EMBL/GenBank/DDBJ whole genome shotgun (WGS) entry which is preliminary data.</text>
</comment>
<dbReference type="AlphaFoldDB" id="A0A840BUM3"/>